<reference evidence="2 3" key="1">
    <citation type="journal article" date="2018" name="Nat. Ecol. Evol.">
        <title>Shark genomes provide insights into elasmobranch evolution and the origin of vertebrates.</title>
        <authorList>
            <person name="Hara Y"/>
            <person name="Yamaguchi K"/>
            <person name="Onimaru K"/>
            <person name="Kadota M"/>
            <person name="Koyanagi M"/>
            <person name="Keeley SD"/>
            <person name="Tatsumi K"/>
            <person name="Tanaka K"/>
            <person name="Motone F"/>
            <person name="Kageyama Y"/>
            <person name="Nozu R"/>
            <person name="Adachi N"/>
            <person name="Nishimura O"/>
            <person name="Nakagawa R"/>
            <person name="Tanegashima C"/>
            <person name="Kiyatake I"/>
            <person name="Matsumoto R"/>
            <person name="Murakumo K"/>
            <person name="Nishida K"/>
            <person name="Terakita A"/>
            <person name="Kuratani S"/>
            <person name="Sato K"/>
            <person name="Hyodo S Kuraku.S."/>
        </authorList>
    </citation>
    <scope>NUCLEOTIDE SEQUENCE [LARGE SCALE GENOMIC DNA]</scope>
</reference>
<accession>A0A401SLH0</accession>
<proteinExistence type="predicted"/>
<protein>
    <submittedName>
        <fullName evidence="2">Uncharacterized protein</fullName>
    </submittedName>
</protein>
<sequence>MLRLCFQYKSLSTRIQPITHKHLEESRKKCSAGSLCGPGSRIGRAARGRVSSFWQGTRAGTPGICQVDSAGTGDRLHSSPGLRGWPADLCGPGQRLPGTDWFGPPGEGGNVAALFADTALTTESTLRTRPKGSVSIPSFMSEVGGKPPAPGRRGSGKLGERLGRERQHWAVDG</sequence>
<dbReference type="AlphaFoldDB" id="A0A401SLH0"/>
<feature type="compositionally biased region" description="Basic and acidic residues" evidence="1">
    <location>
        <begin position="158"/>
        <end position="173"/>
    </location>
</feature>
<evidence type="ECO:0000313" key="2">
    <source>
        <dbReference type="EMBL" id="GCC31218.1"/>
    </source>
</evidence>
<keyword evidence="3" id="KW-1185">Reference proteome</keyword>
<dbReference type="Proteomes" id="UP000287033">
    <property type="component" value="Unassembled WGS sequence"/>
</dbReference>
<evidence type="ECO:0000313" key="3">
    <source>
        <dbReference type="Proteomes" id="UP000287033"/>
    </source>
</evidence>
<name>A0A401SLH0_CHIPU</name>
<dbReference type="EMBL" id="BEZZ01000349">
    <property type="protein sequence ID" value="GCC31218.1"/>
    <property type="molecule type" value="Genomic_DNA"/>
</dbReference>
<feature type="region of interest" description="Disordered" evidence="1">
    <location>
        <begin position="128"/>
        <end position="173"/>
    </location>
</feature>
<organism evidence="2 3">
    <name type="scientific">Chiloscyllium punctatum</name>
    <name type="common">Brownbanded bambooshark</name>
    <name type="synonym">Hemiscyllium punctatum</name>
    <dbReference type="NCBI Taxonomy" id="137246"/>
    <lineage>
        <taxon>Eukaryota</taxon>
        <taxon>Metazoa</taxon>
        <taxon>Chordata</taxon>
        <taxon>Craniata</taxon>
        <taxon>Vertebrata</taxon>
        <taxon>Chondrichthyes</taxon>
        <taxon>Elasmobranchii</taxon>
        <taxon>Galeomorphii</taxon>
        <taxon>Galeoidea</taxon>
        <taxon>Orectolobiformes</taxon>
        <taxon>Hemiscylliidae</taxon>
        <taxon>Chiloscyllium</taxon>
    </lineage>
</organism>
<comment type="caution">
    <text evidence="2">The sequence shown here is derived from an EMBL/GenBank/DDBJ whole genome shotgun (WGS) entry which is preliminary data.</text>
</comment>
<evidence type="ECO:0000256" key="1">
    <source>
        <dbReference type="SAM" id="MobiDB-lite"/>
    </source>
</evidence>
<gene>
    <name evidence="2" type="ORF">chiPu_0009675</name>
</gene>